<reference evidence="2 3" key="1">
    <citation type="journal article" date="2014" name="Genome Announc.">
        <title>Draft Genome Sequences of a Phylogenetically Diverse Suite of Pseudomonas syringae Strains from Multiple Source Populations.</title>
        <authorList>
            <person name="Baltrus D.A."/>
            <person name="Yourstone S."/>
            <person name="Lind A."/>
            <person name="Guilbaud C."/>
            <person name="Sands D.C."/>
            <person name="Jones C.D."/>
            <person name="Morris C.E."/>
            <person name="Dangl J.L."/>
        </authorList>
    </citation>
    <scope>NUCLEOTIDE SEQUENCE [LARGE SCALE GENOMIC DNA]</scope>
    <source>
        <strain evidence="2 3">CC1524</strain>
    </source>
</reference>
<protein>
    <submittedName>
        <fullName evidence="2">Uncharacterized protein</fullName>
    </submittedName>
</protein>
<accession>A0ABX6HJ14</accession>
<evidence type="ECO:0000313" key="2">
    <source>
        <dbReference type="EMBL" id="QHF05588.1"/>
    </source>
</evidence>
<feature type="region of interest" description="Disordered" evidence="1">
    <location>
        <begin position="15"/>
        <end position="36"/>
    </location>
</feature>
<sequence length="230" mass="25235">MNIPHLLPVTIQTTPSAAPANNASTLSKPLLTPTSPESVSFSALARQLNESAMRAQSRDASLSSKELGALGKNIIDKIAGSTYYANRDQHDAEVPDTDDPVLLERARQATLFERGSGRNPFAGLPQDQLRLIMYDESGSFTINERSAAFDEEYAQDQAWKRAINQRYVDEYNETGKSTQTLFMIIAHYNDLPPIEQAQYPADYVANLTSGDSSVMDMLNGQKGQSLSANT</sequence>
<proteinExistence type="predicted"/>
<name>A0ABX6HJ14_9PSED</name>
<dbReference type="Proteomes" id="UP000464644">
    <property type="component" value="Chromosome"/>
</dbReference>
<evidence type="ECO:0000313" key="3">
    <source>
        <dbReference type="Proteomes" id="UP000464644"/>
    </source>
</evidence>
<dbReference type="EMBL" id="CP047265">
    <property type="protein sequence ID" value="QHF05588.1"/>
    <property type="molecule type" value="Genomic_DNA"/>
</dbReference>
<keyword evidence="3" id="KW-1185">Reference proteome</keyword>
<dbReference type="RefSeq" id="WP_032610573.1">
    <property type="nucleotide sequence ID" value="NZ_CP047265.1"/>
</dbReference>
<organism evidence="2 3">
    <name type="scientific">Pseudomonas asturiensis</name>
    <dbReference type="NCBI Taxonomy" id="1190415"/>
    <lineage>
        <taxon>Bacteria</taxon>
        <taxon>Pseudomonadati</taxon>
        <taxon>Pseudomonadota</taxon>
        <taxon>Gammaproteobacteria</taxon>
        <taxon>Pseudomonadales</taxon>
        <taxon>Pseudomonadaceae</taxon>
        <taxon>Pseudomonas</taxon>
    </lineage>
</organism>
<evidence type="ECO:0000256" key="1">
    <source>
        <dbReference type="SAM" id="MobiDB-lite"/>
    </source>
</evidence>
<gene>
    <name evidence="2" type="ORF">N015_25515</name>
</gene>